<comment type="caution">
    <text evidence="1">The sequence shown here is derived from an EMBL/GenBank/DDBJ whole genome shotgun (WGS) entry which is preliminary data.</text>
</comment>
<reference evidence="1 2" key="1">
    <citation type="submission" date="2015-06" db="EMBL/GenBank/DDBJ databases">
        <title>Genome sequencing of Thermotogales isolates from hydrothermal vents.</title>
        <authorList>
            <person name="Haverkamp T.H."/>
            <person name="Kublanov I.V."/>
            <person name="Nesbo C.L."/>
        </authorList>
    </citation>
    <scope>NUCLEOTIDE SEQUENCE [LARGE SCALE GENOMIC DNA]</scope>
    <source>
        <strain evidence="2">ik275mar</strain>
    </source>
</reference>
<dbReference type="Gene3D" id="3.90.79.10">
    <property type="entry name" value="Nucleoside Triphosphate Pyrophosphohydrolase"/>
    <property type="match status" value="1"/>
</dbReference>
<evidence type="ECO:0000313" key="1">
    <source>
        <dbReference type="EMBL" id="ONN27651.1"/>
    </source>
</evidence>
<gene>
    <name evidence="1" type="ORF">XJ44_02655</name>
</gene>
<sequence>MYENEKVLVIPTKEVEKLCNKKTGLIKVPEYDIISIIKEYGKFVDRNTAENDETIRQVIPYIILMENNKFLLFKRTTAQGEKRLHNKVTIGVGGHINTEDSVEPIEALKKGMIREINEEVDVEIKNIEYLGLINVTDNPVSRVHVGLCYIANVKYFGLKEKEKFIEIFSDNPGRYFEEMEGWSKVVVQSLDHMQK</sequence>
<proteinExistence type="predicted"/>
<name>A0ABX3III3_9BACT</name>
<accession>A0ABX3III3</accession>
<evidence type="ECO:0000313" key="2">
    <source>
        <dbReference type="Proteomes" id="UP000242616"/>
    </source>
</evidence>
<dbReference type="SUPFAM" id="SSF55811">
    <property type="entry name" value="Nudix"/>
    <property type="match status" value="1"/>
</dbReference>
<protein>
    <submittedName>
        <fullName evidence="1">DNA mismatch repair protein MutT</fullName>
    </submittedName>
</protein>
<dbReference type="EMBL" id="LBFC01000007">
    <property type="protein sequence ID" value="ONN27651.1"/>
    <property type="molecule type" value="Genomic_DNA"/>
</dbReference>
<dbReference type="InterPro" id="IPR015797">
    <property type="entry name" value="NUDIX_hydrolase-like_dom_sf"/>
</dbReference>
<dbReference type="RefSeq" id="WP_075665520.1">
    <property type="nucleotide sequence ID" value="NZ_LBFC01000007.1"/>
</dbReference>
<dbReference type="Proteomes" id="UP000242616">
    <property type="component" value="Unassembled WGS sequence"/>
</dbReference>
<organism evidence="1 2">
    <name type="scientific">Thermosipho affectus</name>
    <dbReference type="NCBI Taxonomy" id="660294"/>
    <lineage>
        <taxon>Bacteria</taxon>
        <taxon>Thermotogati</taxon>
        <taxon>Thermotogota</taxon>
        <taxon>Thermotogae</taxon>
        <taxon>Thermotogales</taxon>
        <taxon>Fervidobacteriaceae</taxon>
        <taxon>Thermosipho</taxon>
    </lineage>
</organism>
<keyword evidence="2" id="KW-1185">Reference proteome</keyword>